<evidence type="ECO:0000313" key="2">
    <source>
        <dbReference type="EMBL" id="EKE45724.1"/>
    </source>
</evidence>
<keyword evidence="3" id="KW-1185">Reference proteome</keyword>
<sequence>MPAGGAALTGRVEGDLAPLVSSRICHDLVSPLGAIANGVELMQMSGAQATPELALIAESVENANARIRLFRVAFGAVQPGQTIARSEAVSILRGIGKGRGLQVDWRPETDLARDEARLAFLLLLCCETAMPWGGTVAADLTAGRWRLEGRATRMRMDGDCWTALTGRPDGLPAPAEVHFALARDAADRLARPIGVQRQADALILTA</sequence>
<dbReference type="STRING" id="1231392.OCGS_0143"/>
<dbReference type="Gene3D" id="1.10.287.130">
    <property type="match status" value="1"/>
</dbReference>
<evidence type="ECO:0000259" key="1">
    <source>
        <dbReference type="Pfam" id="PF10090"/>
    </source>
</evidence>
<comment type="caution">
    <text evidence="2">The sequence shown here is derived from an EMBL/GenBank/DDBJ whole genome shotgun (WGS) entry which is preliminary data.</text>
</comment>
<protein>
    <recommendedName>
        <fullName evidence="1">Histidine phosphotransferase ChpT C-terminal domain-containing protein</fullName>
    </recommendedName>
</protein>
<dbReference type="InterPro" id="IPR036890">
    <property type="entry name" value="HATPase_C_sf"/>
</dbReference>
<organism evidence="2 3">
    <name type="scientific">Oceaniovalibus guishaninsula JLT2003</name>
    <dbReference type="NCBI Taxonomy" id="1231392"/>
    <lineage>
        <taxon>Bacteria</taxon>
        <taxon>Pseudomonadati</taxon>
        <taxon>Pseudomonadota</taxon>
        <taxon>Alphaproteobacteria</taxon>
        <taxon>Rhodobacterales</taxon>
        <taxon>Roseobacteraceae</taxon>
        <taxon>Oceaniovalibus</taxon>
    </lineage>
</organism>
<evidence type="ECO:0000313" key="3">
    <source>
        <dbReference type="Proteomes" id="UP000006765"/>
    </source>
</evidence>
<dbReference type="EMBL" id="AMGO01000004">
    <property type="protein sequence ID" value="EKE45724.1"/>
    <property type="molecule type" value="Genomic_DNA"/>
</dbReference>
<reference evidence="2 3" key="1">
    <citation type="journal article" date="2012" name="J. Bacteriol.">
        <title>Draft Genome Sequence of Oceaniovalibus guishaninsula JLT2003T.</title>
        <authorList>
            <person name="Tang K."/>
            <person name="Liu K."/>
            <person name="Jiao N."/>
        </authorList>
    </citation>
    <scope>NUCLEOTIDE SEQUENCE [LARGE SCALE GENOMIC DNA]</scope>
    <source>
        <strain evidence="2 3">JLT2003</strain>
    </source>
</reference>
<feature type="domain" description="Histidine phosphotransferase ChpT C-terminal" evidence="1">
    <location>
        <begin position="86"/>
        <end position="200"/>
    </location>
</feature>
<proteinExistence type="predicted"/>
<accession>K2HSX3</accession>
<dbReference type="eggNOG" id="COG5385">
    <property type="taxonomic scope" value="Bacteria"/>
</dbReference>
<dbReference type="Proteomes" id="UP000006765">
    <property type="component" value="Unassembled WGS sequence"/>
</dbReference>
<dbReference type="InterPro" id="IPR018762">
    <property type="entry name" value="ChpT_C"/>
</dbReference>
<gene>
    <name evidence="2" type="ORF">OCGS_0143</name>
</gene>
<dbReference type="Gene3D" id="3.30.565.10">
    <property type="entry name" value="Histidine kinase-like ATPase, C-terminal domain"/>
    <property type="match status" value="1"/>
</dbReference>
<name>K2HSX3_9RHOB</name>
<dbReference type="AlphaFoldDB" id="K2HSX3"/>
<dbReference type="Pfam" id="PF10090">
    <property type="entry name" value="HPTransfase"/>
    <property type="match status" value="1"/>
</dbReference>